<proteinExistence type="predicted"/>
<evidence type="ECO:0000256" key="2">
    <source>
        <dbReference type="ARBA" id="ARBA00023125"/>
    </source>
</evidence>
<gene>
    <name evidence="5" type="ORF">ABT56_11505</name>
</gene>
<dbReference type="SMART" id="SM00342">
    <property type="entry name" value="HTH_ARAC"/>
    <property type="match status" value="1"/>
</dbReference>
<evidence type="ECO:0000313" key="6">
    <source>
        <dbReference type="Proteomes" id="UP000036097"/>
    </source>
</evidence>
<evidence type="ECO:0000256" key="3">
    <source>
        <dbReference type="ARBA" id="ARBA00023163"/>
    </source>
</evidence>
<dbReference type="PANTHER" id="PTHR43280:SF2">
    <property type="entry name" value="HTH-TYPE TRANSCRIPTIONAL REGULATOR EXSA"/>
    <property type="match status" value="1"/>
</dbReference>
<comment type="caution">
    <text evidence="5">The sequence shown here is derived from an EMBL/GenBank/DDBJ whole genome shotgun (WGS) entry which is preliminary data.</text>
</comment>
<dbReference type="OrthoDB" id="34150at2"/>
<reference evidence="5 6" key="1">
    <citation type="submission" date="2015-05" db="EMBL/GenBank/DDBJ databases">
        <title>Photobacterium galathea sp. nov.</title>
        <authorList>
            <person name="Machado H."/>
            <person name="Gram L."/>
        </authorList>
    </citation>
    <scope>NUCLEOTIDE SEQUENCE [LARGE SCALE GENOMIC DNA]</scope>
    <source>
        <strain evidence="5 6">CGMCC 1.12159</strain>
    </source>
</reference>
<dbReference type="GO" id="GO:0003700">
    <property type="term" value="F:DNA-binding transcription factor activity"/>
    <property type="evidence" value="ECO:0007669"/>
    <property type="project" value="InterPro"/>
</dbReference>
<dbReference type="STRING" id="1195763.ABT56_11505"/>
<dbReference type="InterPro" id="IPR020449">
    <property type="entry name" value="Tscrpt_reg_AraC-type_HTH"/>
</dbReference>
<keyword evidence="6" id="KW-1185">Reference proteome</keyword>
<feature type="domain" description="HTH araC/xylS-type" evidence="4">
    <location>
        <begin position="171"/>
        <end position="269"/>
    </location>
</feature>
<dbReference type="PATRIC" id="fig|1195763.3.peg.2418"/>
<dbReference type="GO" id="GO:0043565">
    <property type="term" value="F:sequence-specific DNA binding"/>
    <property type="evidence" value="ECO:0007669"/>
    <property type="project" value="InterPro"/>
</dbReference>
<dbReference type="PRINTS" id="PR00032">
    <property type="entry name" value="HTHARAC"/>
</dbReference>
<evidence type="ECO:0000256" key="1">
    <source>
        <dbReference type="ARBA" id="ARBA00023015"/>
    </source>
</evidence>
<dbReference type="Gene3D" id="1.10.10.60">
    <property type="entry name" value="Homeodomain-like"/>
    <property type="match status" value="1"/>
</dbReference>
<name>A0A0J1JTH7_9GAMM</name>
<dbReference type="InterPro" id="IPR018060">
    <property type="entry name" value="HTH_AraC"/>
</dbReference>
<dbReference type="Proteomes" id="UP000036097">
    <property type="component" value="Unassembled WGS sequence"/>
</dbReference>
<dbReference type="InterPro" id="IPR009057">
    <property type="entry name" value="Homeodomain-like_sf"/>
</dbReference>
<dbReference type="Pfam" id="PF12833">
    <property type="entry name" value="HTH_18"/>
    <property type="match status" value="1"/>
</dbReference>
<protein>
    <recommendedName>
        <fullName evidence="4">HTH araC/xylS-type domain-containing protein</fullName>
    </recommendedName>
</protein>
<dbReference type="InterPro" id="IPR018062">
    <property type="entry name" value="HTH_AraC-typ_CS"/>
</dbReference>
<dbReference type="PROSITE" id="PS00041">
    <property type="entry name" value="HTH_ARAC_FAMILY_1"/>
    <property type="match status" value="1"/>
</dbReference>
<dbReference type="EMBL" id="LDOT01000013">
    <property type="protein sequence ID" value="KLV05577.1"/>
    <property type="molecule type" value="Genomic_DNA"/>
</dbReference>
<dbReference type="AlphaFoldDB" id="A0A0J1JTH7"/>
<dbReference type="PANTHER" id="PTHR43280">
    <property type="entry name" value="ARAC-FAMILY TRANSCRIPTIONAL REGULATOR"/>
    <property type="match status" value="1"/>
</dbReference>
<dbReference type="SUPFAM" id="SSF46689">
    <property type="entry name" value="Homeodomain-like"/>
    <property type="match status" value="2"/>
</dbReference>
<dbReference type="RefSeq" id="WP_047879007.1">
    <property type="nucleotide sequence ID" value="NZ_LDOT01000013.1"/>
</dbReference>
<evidence type="ECO:0000313" key="5">
    <source>
        <dbReference type="EMBL" id="KLV05577.1"/>
    </source>
</evidence>
<dbReference type="PROSITE" id="PS01124">
    <property type="entry name" value="HTH_ARAC_FAMILY_2"/>
    <property type="match status" value="1"/>
</dbReference>
<evidence type="ECO:0000259" key="4">
    <source>
        <dbReference type="PROSITE" id="PS01124"/>
    </source>
</evidence>
<keyword evidence="1" id="KW-0805">Transcription regulation</keyword>
<accession>A0A0J1JTH7</accession>
<dbReference type="CDD" id="cd02208">
    <property type="entry name" value="cupin_RmlC-like"/>
    <property type="match status" value="1"/>
</dbReference>
<organism evidence="5 6">
    <name type="scientific">Photobacterium aquae</name>
    <dbReference type="NCBI Taxonomy" id="1195763"/>
    <lineage>
        <taxon>Bacteria</taxon>
        <taxon>Pseudomonadati</taxon>
        <taxon>Pseudomonadota</taxon>
        <taxon>Gammaproteobacteria</taxon>
        <taxon>Vibrionales</taxon>
        <taxon>Vibrionaceae</taxon>
        <taxon>Photobacterium</taxon>
    </lineage>
</organism>
<keyword evidence="3" id="KW-0804">Transcription</keyword>
<sequence length="275" mass="31591">MRSHSNIDNDFFLVALDTEPQCVPHYHEFAEILFTDDSPLSLLIDIDHAITAEPGSIVYIPPQTRHLVSRPLDSSPCRSLQINLQRLYLMVAQTPYVSPIEKLYEFEKNNMVFSGEAAKKIIEMSRNIKNEFELSNLSEVIQIICLLDNERSGVYEGELRRKSKKEIDLCASLNVMLSNSPARNWNIDHIAKKFFMSRSTFNRIIKKNTGMPFHSWILQRKMDLACESLRTQEKSIQEISDILGFSSASHFSKAFRDRFGTTPSEYRLAQGQPVL</sequence>
<keyword evidence="2" id="KW-0238">DNA-binding</keyword>